<reference evidence="4" key="1">
    <citation type="journal article" date="2020" name="BMC Genomics">
        <title>Correction to: Identification and distribution of gene clusters required for synthesis of sphingolipid metabolism inhibitors in diverse species of the filamentous fungus Fusarium.</title>
        <authorList>
            <person name="Kim H.S."/>
            <person name="Lohmar J.M."/>
            <person name="Busman M."/>
            <person name="Brown D.W."/>
            <person name="Naumann T.A."/>
            <person name="Divon H.H."/>
            <person name="Lysoe E."/>
            <person name="Uhlig S."/>
            <person name="Proctor R.H."/>
        </authorList>
    </citation>
    <scope>NUCLEOTIDE SEQUENCE</scope>
    <source>
        <strain evidence="4">NRRL 20472</strain>
    </source>
</reference>
<protein>
    <recommendedName>
        <fullName evidence="3">NAD-dependent epimerase/dehydratase domain-containing protein</fullName>
    </recommendedName>
</protein>
<dbReference type="InterPro" id="IPR001509">
    <property type="entry name" value="Epimerase_deHydtase"/>
</dbReference>
<dbReference type="Pfam" id="PF01370">
    <property type="entry name" value="Epimerase"/>
    <property type="match status" value="1"/>
</dbReference>
<accession>A0A8H4X2P2</accession>
<comment type="caution">
    <text evidence="4">The sequence shown here is derived from an EMBL/GenBank/DDBJ whole genome shotgun (WGS) entry which is preliminary data.</text>
</comment>
<comment type="similarity">
    <text evidence="2">Belongs to the NAD(P)-dependent epimerase/dehydratase family. Dihydroflavonol-4-reductase subfamily.</text>
</comment>
<proteinExistence type="inferred from homology"/>
<dbReference type="EMBL" id="JABEXW010000672">
    <property type="protein sequence ID" value="KAF4959120.1"/>
    <property type="molecule type" value="Genomic_DNA"/>
</dbReference>
<gene>
    <name evidence="4" type="ORF">FSARC_10833</name>
</gene>
<dbReference type="SUPFAM" id="SSF51735">
    <property type="entry name" value="NAD(P)-binding Rossmann-fold domains"/>
    <property type="match status" value="1"/>
</dbReference>
<dbReference type="InterPro" id="IPR050425">
    <property type="entry name" value="NAD(P)_dehydrat-like"/>
</dbReference>
<evidence type="ECO:0000256" key="1">
    <source>
        <dbReference type="ARBA" id="ARBA00023002"/>
    </source>
</evidence>
<dbReference type="InterPro" id="IPR036291">
    <property type="entry name" value="NAD(P)-bd_dom_sf"/>
</dbReference>
<evidence type="ECO:0000256" key="2">
    <source>
        <dbReference type="ARBA" id="ARBA00023445"/>
    </source>
</evidence>
<evidence type="ECO:0000313" key="5">
    <source>
        <dbReference type="Proteomes" id="UP000622797"/>
    </source>
</evidence>
<dbReference type="GO" id="GO:0016616">
    <property type="term" value="F:oxidoreductase activity, acting on the CH-OH group of donors, NAD or NADP as acceptor"/>
    <property type="evidence" value="ECO:0007669"/>
    <property type="project" value="TreeGrafter"/>
</dbReference>
<keyword evidence="5" id="KW-1185">Reference proteome</keyword>
<dbReference type="AlphaFoldDB" id="A0A8H4X2P2"/>
<dbReference type="PANTHER" id="PTHR10366:SF562">
    <property type="entry name" value="ALDEHYDE REDUCTASE II (AFU_ORTHOLOGUE AFUA_1G11360)"/>
    <property type="match status" value="1"/>
</dbReference>
<reference evidence="4" key="2">
    <citation type="submission" date="2020-05" db="EMBL/GenBank/DDBJ databases">
        <authorList>
            <person name="Kim H.-S."/>
            <person name="Proctor R.H."/>
            <person name="Brown D.W."/>
        </authorList>
    </citation>
    <scope>NUCLEOTIDE SEQUENCE</scope>
    <source>
        <strain evidence="4">NRRL 20472</strain>
    </source>
</reference>
<keyword evidence="1" id="KW-0560">Oxidoreductase</keyword>
<dbReference type="Proteomes" id="UP000622797">
    <property type="component" value="Unassembled WGS sequence"/>
</dbReference>
<feature type="domain" description="NAD-dependent epimerase/dehydratase" evidence="3">
    <location>
        <begin position="14"/>
        <end position="196"/>
    </location>
</feature>
<evidence type="ECO:0000313" key="4">
    <source>
        <dbReference type="EMBL" id="KAF4959120.1"/>
    </source>
</evidence>
<organism evidence="4 5">
    <name type="scientific">Fusarium sarcochroum</name>
    <dbReference type="NCBI Taxonomy" id="1208366"/>
    <lineage>
        <taxon>Eukaryota</taxon>
        <taxon>Fungi</taxon>
        <taxon>Dikarya</taxon>
        <taxon>Ascomycota</taxon>
        <taxon>Pezizomycotina</taxon>
        <taxon>Sordariomycetes</taxon>
        <taxon>Hypocreomycetidae</taxon>
        <taxon>Hypocreales</taxon>
        <taxon>Nectriaceae</taxon>
        <taxon>Fusarium</taxon>
        <taxon>Fusarium lateritium species complex</taxon>
    </lineage>
</organism>
<evidence type="ECO:0000259" key="3">
    <source>
        <dbReference type="Pfam" id="PF01370"/>
    </source>
</evidence>
<dbReference type="PANTHER" id="PTHR10366">
    <property type="entry name" value="NAD DEPENDENT EPIMERASE/DEHYDRATASE"/>
    <property type="match status" value="1"/>
</dbReference>
<dbReference type="OrthoDB" id="2735536at2759"/>
<name>A0A8H4X2P2_9HYPO</name>
<sequence length="345" mass="38395">MSSPISDIPVGSWVLVTGATGFLAGHVIRQLLERGYKVRGTVRDQAKASWLIEDHFQSYTNSGHFELATVPDLAVSGAFDEAAKGVSAIAHIASVLDFDPNPHNVIPQTVAGAKSIMETAAKDPSIKKFVFTSSIVAAVFPAGDTKVSVDRSSWNEFAVEAAWSPPPYEPTRGMLVYMASKVAAEKEVWKFVDERKPHFTTNSILPASILGEPLNKRHAVGHGNWIYHLFKETRAILDPFPTMVVANVKDIALLHVAAILDPEIKNARLQTWGNYAHFNEFLAILRELRPDRQFMDDYPETWHLTVSTDQSESVEILKKWGDQDGWRSLKSVIDEAINSPYWQTK</sequence>
<dbReference type="Gene3D" id="3.40.50.720">
    <property type="entry name" value="NAD(P)-binding Rossmann-like Domain"/>
    <property type="match status" value="1"/>
</dbReference>